<protein>
    <recommendedName>
        <fullName evidence="3">DNA polymerase Y-family little finger domain-containing protein</fullName>
    </recommendedName>
</protein>
<keyword evidence="5" id="KW-1185">Reference proteome</keyword>
<dbReference type="Gene3D" id="1.10.150.20">
    <property type="entry name" value="5' to 3' exonuclease, C-terminal subdomain"/>
    <property type="match status" value="1"/>
</dbReference>
<dbReference type="InterPro" id="IPR043502">
    <property type="entry name" value="DNA/RNA_pol_sf"/>
</dbReference>
<dbReference type="EMBL" id="BAAARJ010000021">
    <property type="protein sequence ID" value="GAA2632646.1"/>
    <property type="molecule type" value="Genomic_DNA"/>
</dbReference>
<dbReference type="SUPFAM" id="SSF56672">
    <property type="entry name" value="DNA/RNA polymerases"/>
    <property type="match status" value="1"/>
</dbReference>
<dbReference type="Gene3D" id="3.30.1490.100">
    <property type="entry name" value="DNA polymerase, Y-family, little finger domain"/>
    <property type="match status" value="1"/>
</dbReference>
<evidence type="ECO:0000313" key="4">
    <source>
        <dbReference type="EMBL" id="GAA2632646.1"/>
    </source>
</evidence>
<feature type="domain" description="DNA polymerase Y-family little finger" evidence="3">
    <location>
        <begin position="232"/>
        <end position="342"/>
    </location>
</feature>
<accession>A0ABN3QRC8</accession>
<sequence length="380" mass="40302">MSDGEGPDGWKGPGDAAPEREPHVLYVHFGEGAREHPERYEALLALLADITPVVQALPPDAALADVRGALRYFGRDAVGLARLVRLRALALYGTDCVIGVAASPLLARMAAFAGPPGSGPPGSGRPGSGRPGPGRPGWGRPGPGRPEPGRVREVRPEEVAGFLDRRPVAALHGVGPATARTLCSYGLDSVGRVAAAPPATLQRILGAAPGRRVHEWARGIDHTPVTPAAPARSTGAEHRFGHDELDAGQRRRALLTLADELGFRMRTERQVARGLSLTVRYADHSATTRTRRLTEPTAHTPALAALAYALHDALGLQRARVRGLSLRAEELMGAELAARQLSFEARDEKARRAEAAADRARHRFGAHAVRPAAGWRSAAA</sequence>
<reference evidence="4 5" key="1">
    <citation type="journal article" date="2019" name="Int. J. Syst. Evol. Microbiol.">
        <title>The Global Catalogue of Microorganisms (GCM) 10K type strain sequencing project: providing services to taxonomists for standard genome sequencing and annotation.</title>
        <authorList>
            <consortium name="The Broad Institute Genomics Platform"/>
            <consortium name="The Broad Institute Genome Sequencing Center for Infectious Disease"/>
            <person name="Wu L."/>
            <person name="Ma J."/>
        </authorList>
    </citation>
    <scope>NUCLEOTIDE SEQUENCE [LARGE SCALE GENOMIC DNA]</scope>
    <source>
        <strain evidence="4 5">JCM 16373</strain>
    </source>
</reference>
<dbReference type="PANTHER" id="PTHR35369:SF2">
    <property type="entry name" value="BLR3025 PROTEIN"/>
    <property type="match status" value="1"/>
</dbReference>
<feature type="region of interest" description="Disordered" evidence="2">
    <location>
        <begin position="116"/>
        <end position="152"/>
    </location>
</feature>
<dbReference type="SUPFAM" id="SSF100879">
    <property type="entry name" value="Lesion bypass DNA polymerase (Y-family), little finger domain"/>
    <property type="match status" value="1"/>
</dbReference>
<evidence type="ECO:0000313" key="5">
    <source>
        <dbReference type="Proteomes" id="UP001501447"/>
    </source>
</evidence>
<evidence type="ECO:0000256" key="2">
    <source>
        <dbReference type="SAM" id="MobiDB-lite"/>
    </source>
</evidence>
<keyword evidence="1" id="KW-0227">DNA damage</keyword>
<evidence type="ECO:0000259" key="3">
    <source>
        <dbReference type="Pfam" id="PF11799"/>
    </source>
</evidence>
<dbReference type="Proteomes" id="UP001501447">
    <property type="component" value="Unassembled WGS sequence"/>
</dbReference>
<evidence type="ECO:0000256" key="1">
    <source>
        <dbReference type="ARBA" id="ARBA00022763"/>
    </source>
</evidence>
<name>A0ABN3QRC8_9ACTN</name>
<proteinExistence type="predicted"/>
<dbReference type="Pfam" id="PF11799">
    <property type="entry name" value="IMS_C"/>
    <property type="match status" value="1"/>
</dbReference>
<gene>
    <name evidence="4" type="ORF">GCM10009863_55860</name>
</gene>
<dbReference type="RefSeq" id="WP_344569692.1">
    <property type="nucleotide sequence ID" value="NZ_BAAARJ010000021.1"/>
</dbReference>
<dbReference type="InterPro" id="IPR050356">
    <property type="entry name" value="SulA_CellDiv_inhibitor"/>
</dbReference>
<organism evidence="4 5">
    <name type="scientific">Streptomyces axinellae</name>
    <dbReference type="NCBI Taxonomy" id="552788"/>
    <lineage>
        <taxon>Bacteria</taxon>
        <taxon>Bacillati</taxon>
        <taxon>Actinomycetota</taxon>
        <taxon>Actinomycetes</taxon>
        <taxon>Kitasatosporales</taxon>
        <taxon>Streptomycetaceae</taxon>
        <taxon>Streptomyces</taxon>
    </lineage>
</organism>
<feature type="compositionally biased region" description="Gly residues" evidence="2">
    <location>
        <begin position="120"/>
        <end position="142"/>
    </location>
</feature>
<dbReference type="PANTHER" id="PTHR35369">
    <property type="entry name" value="BLR3025 PROTEIN-RELATED"/>
    <property type="match status" value="1"/>
</dbReference>
<dbReference type="InterPro" id="IPR036775">
    <property type="entry name" value="DNA_pol_Y-fam_lit_finger_sf"/>
</dbReference>
<comment type="caution">
    <text evidence="4">The sequence shown here is derived from an EMBL/GenBank/DDBJ whole genome shotgun (WGS) entry which is preliminary data.</text>
</comment>
<dbReference type="InterPro" id="IPR017961">
    <property type="entry name" value="DNA_pol_Y-fam_little_finger"/>
</dbReference>